<dbReference type="Proteomes" id="UP000054144">
    <property type="component" value="Unassembled WGS sequence"/>
</dbReference>
<evidence type="ECO:0000313" key="2">
    <source>
        <dbReference type="Proteomes" id="UP000054144"/>
    </source>
</evidence>
<dbReference type="PANTHER" id="PTHR33096">
    <property type="entry name" value="CXC2 DOMAIN-CONTAINING PROTEIN"/>
    <property type="match status" value="1"/>
</dbReference>
<dbReference type="OrthoDB" id="3251205at2759"/>
<dbReference type="AlphaFoldDB" id="A0A0D6ZZV9"/>
<organism evidence="1 2">
    <name type="scientific">Fistulina hepatica ATCC 64428</name>
    <dbReference type="NCBI Taxonomy" id="1128425"/>
    <lineage>
        <taxon>Eukaryota</taxon>
        <taxon>Fungi</taxon>
        <taxon>Dikarya</taxon>
        <taxon>Basidiomycota</taxon>
        <taxon>Agaricomycotina</taxon>
        <taxon>Agaricomycetes</taxon>
        <taxon>Agaricomycetidae</taxon>
        <taxon>Agaricales</taxon>
        <taxon>Fistulinaceae</taxon>
        <taxon>Fistulina</taxon>
    </lineage>
</organism>
<dbReference type="Pfam" id="PF18758">
    <property type="entry name" value="KDZ"/>
    <property type="match status" value="1"/>
</dbReference>
<protein>
    <submittedName>
        <fullName evidence="1">Uncharacterized protein</fullName>
    </submittedName>
</protein>
<proteinExistence type="predicted"/>
<dbReference type="EMBL" id="KN882092">
    <property type="protein sequence ID" value="KIY44307.1"/>
    <property type="molecule type" value="Genomic_DNA"/>
</dbReference>
<evidence type="ECO:0000313" key="1">
    <source>
        <dbReference type="EMBL" id="KIY44307.1"/>
    </source>
</evidence>
<dbReference type="InterPro" id="IPR040521">
    <property type="entry name" value="KDZ"/>
</dbReference>
<sequence>MDGNNLLKWIAGIQMCTVADLCVFQSDYFIDSSFVDTFADEVCACKRSDPASNPSATTTYLPTVDVDSDMEDGAPHNVFLTDIDAETVDHTPCADNWKAAMASELKKMWGIYHETGVFATACWHGFILWLVDMVESGELAKYLLAMTSKILELLGEKNILAYDIGCAFEGTLSHSSLANKAKDQSLHCCVNAFHGTAHNATCQSRYHPNVIDGMGLEDLEMLERIFSTSNQVAAVTHYASAFHR</sequence>
<dbReference type="PANTHER" id="PTHR33096:SF1">
    <property type="entry name" value="CXC1-LIKE CYSTEINE CLUSTER ASSOCIATED WITH KDZ TRANSPOSASES DOMAIN-CONTAINING PROTEIN"/>
    <property type="match status" value="1"/>
</dbReference>
<name>A0A0D6ZZV9_9AGAR</name>
<keyword evidence="2" id="KW-1185">Reference proteome</keyword>
<reference evidence="1 2" key="1">
    <citation type="journal article" date="2015" name="Fungal Genet. Biol.">
        <title>Evolution of novel wood decay mechanisms in Agaricales revealed by the genome sequences of Fistulina hepatica and Cylindrobasidium torrendii.</title>
        <authorList>
            <person name="Floudas D."/>
            <person name="Held B.W."/>
            <person name="Riley R."/>
            <person name="Nagy L.G."/>
            <person name="Koehler G."/>
            <person name="Ransdell A.S."/>
            <person name="Younus H."/>
            <person name="Chow J."/>
            <person name="Chiniquy J."/>
            <person name="Lipzen A."/>
            <person name="Tritt A."/>
            <person name="Sun H."/>
            <person name="Haridas S."/>
            <person name="LaButti K."/>
            <person name="Ohm R.A."/>
            <person name="Kues U."/>
            <person name="Blanchette R.A."/>
            <person name="Grigoriev I.V."/>
            <person name="Minto R.E."/>
            <person name="Hibbett D.S."/>
        </authorList>
    </citation>
    <scope>NUCLEOTIDE SEQUENCE [LARGE SCALE GENOMIC DNA]</scope>
    <source>
        <strain evidence="1 2">ATCC 64428</strain>
    </source>
</reference>
<gene>
    <name evidence="1" type="ORF">FISHEDRAFT_77502</name>
</gene>
<accession>A0A0D6ZZV9</accession>